<dbReference type="InterPro" id="IPR008967">
    <property type="entry name" value="p53-like_TF_DNA-bd_sf"/>
</dbReference>
<evidence type="ECO:0000259" key="15">
    <source>
        <dbReference type="PROSITE" id="PS50001"/>
    </source>
</evidence>
<evidence type="ECO:0000313" key="16">
    <source>
        <dbReference type="Proteomes" id="UP000694846"/>
    </source>
</evidence>
<dbReference type="InterPro" id="IPR013800">
    <property type="entry name" value="STAT_TF_alpha"/>
</dbReference>
<evidence type="ECO:0000256" key="3">
    <source>
        <dbReference type="ARBA" id="ARBA00005586"/>
    </source>
</evidence>
<dbReference type="Pfam" id="PF00017">
    <property type="entry name" value="SH2"/>
    <property type="match status" value="1"/>
</dbReference>
<evidence type="ECO:0000256" key="2">
    <source>
        <dbReference type="ARBA" id="ARBA00004496"/>
    </source>
</evidence>
<comment type="subcellular location">
    <subcellularLocation>
        <location evidence="2 14">Cytoplasm</location>
    </subcellularLocation>
    <subcellularLocation>
        <location evidence="1 14">Nucleus</location>
    </subcellularLocation>
</comment>
<evidence type="ECO:0000256" key="7">
    <source>
        <dbReference type="ARBA" id="ARBA00023015"/>
    </source>
</evidence>
<dbReference type="PROSITE" id="PS50001">
    <property type="entry name" value="SH2"/>
    <property type="match status" value="1"/>
</dbReference>
<evidence type="ECO:0000256" key="11">
    <source>
        <dbReference type="ARBA" id="ARBA00023242"/>
    </source>
</evidence>
<dbReference type="Proteomes" id="UP000694846">
    <property type="component" value="Unplaced"/>
</dbReference>
<keyword evidence="6 13" id="KW-0727">SH2 domain</keyword>
<evidence type="ECO:0000256" key="13">
    <source>
        <dbReference type="PROSITE-ProRule" id="PRU00191"/>
    </source>
</evidence>
<dbReference type="GeneID" id="112680120"/>
<dbReference type="InterPro" id="IPR048988">
    <property type="entry name" value="STAT_linker"/>
</dbReference>
<dbReference type="Gene3D" id="1.10.238.10">
    <property type="entry name" value="EF-hand"/>
    <property type="match status" value="1"/>
</dbReference>
<reference evidence="17" key="1">
    <citation type="submission" date="2025-08" db="UniProtKB">
        <authorList>
            <consortium name="RefSeq"/>
        </authorList>
    </citation>
    <scope>IDENTIFICATION</scope>
    <source>
        <tissue evidence="17">Whole body</tissue>
    </source>
</reference>
<dbReference type="Pfam" id="PF01017">
    <property type="entry name" value="STAT_alpha"/>
    <property type="match status" value="1"/>
</dbReference>
<dbReference type="RefSeq" id="XP_025405902.1">
    <property type="nucleotide sequence ID" value="XM_025550117.1"/>
</dbReference>
<dbReference type="Gene3D" id="1.20.1050.20">
    <property type="entry name" value="STAT transcription factor, all-alpha domain"/>
    <property type="match status" value="1"/>
</dbReference>
<accession>A0A8B8F6F0</accession>
<keyword evidence="10 14" id="KW-0804">Transcription</keyword>
<dbReference type="Gene3D" id="3.30.505.10">
    <property type="entry name" value="SH2 domain"/>
    <property type="match status" value="1"/>
</dbReference>
<dbReference type="SUPFAM" id="SSF49417">
    <property type="entry name" value="p53-like transcription factors"/>
    <property type="match status" value="1"/>
</dbReference>
<dbReference type="PANTHER" id="PTHR11801">
    <property type="entry name" value="SIGNAL TRANSDUCER AND ACTIVATOR OF TRANSCRIPTION"/>
    <property type="match status" value="1"/>
</dbReference>
<dbReference type="GO" id="GO:0000977">
    <property type="term" value="F:RNA polymerase II transcription regulatory region sequence-specific DNA binding"/>
    <property type="evidence" value="ECO:0007669"/>
    <property type="project" value="UniProtKB-ARBA"/>
</dbReference>
<dbReference type="InterPro" id="IPR001217">
    <property type="entry name" value="STAT"/>
</dbReference>
<keyword evidence="8 14" id="KW-0238">DNA-binding</keyword>
<keyword evidence="5 14" id="KW-0597">Phosphoprotein</keyword>
<comment type="similarity">
    <text evidence="3 14">Belongs to the transcription factor STAT family.</text>
</comment>
<keyword evidence="7 14" id="KW-0805">Transcription regulation</keyword>
<dbReference type="InterPro" id="IPR000980">
    <property type="entry name" value="SH2"/>
</dbReference>
<dbReference type="GO" id="GO:0005737">
    <property type="term" value="C:cytoplasm"/>
    <property type="evidence" value="ECO:0007669"/>
    <property type="project" value="UniProtKB-SubCell"/>
</dbReference>
<dbReference type="GO" id="GO:0005634">
    <property type="term" value="C:nucleus"/>
    <property type="evidence" value="ECO:0007669"/>
    <property type="project" value="UniProtKB-SubCell"/>
</dbReference>
<dbReference type="InterPro" id="IPR036860">
    <property type="entry name" value="SH2_dom_sf"/>
</dbReference>
<dbReference type="FunFam" id="2.60.40.630:FF:000003">
    <property type="entry name" value="Signal transducer and transcription activator 6"/>
    <property type="match status" value="1"/>
</dbReference>
<keyword evidence="4 14" id="KW-0963">Cytoplasm</keyword>
<dbReference type="InterPro" id="IPR012345">
    <property type="entry name" value="STAT_TF_DNA-bd_N"/>
</dbReference>
<dbReference type="Gene3D" id="2.60.40.630">
    <property type="entry name" value="STAT transcription factor, DNA-binding domain"/>
    <property type="match status" value="1"/>
</dbReference>
<keyword evidence="11 14" id="KW-0539">Nucleus</keyword>
<keyword evidence="9 14" id="KW-0010">Activator</keyword>
<dbReference type="AlphaFoldDB" id="A0A8B8F6F0"/>
<sequence length="656" mass="74355">MMSSGVGSPQGLMDNVEVAQQIEFVGNHVAHTDKMRLTIQSDVESFGALYSQCAKCAQNLQQVQEMVSSVAGTQPEVVRKLKLEMESFEQQLRAKSYNLKSSICAYINKLNESLNMISPIQAYVIDKVLVQWKREQQLVGNGYNHKTDIVSIQKWCEKLCDLIWITRSHIKEAENFRSTLSFYVRYFELQQSSEIINILLEMTVQYLSSLIASTFIIITQPPQVLKTNTRFVAEVRLLIGGKLNIQLTSPMVKVSIVNESQANQIIGRNKPDRESCGELLNCTGKMEYRHDLRQLSAYFRNMQLKKIKRADKKGTDSVMDEKFSILFSSKFCIGNELQFEVWNLSLPVVVIVHGNQEAHAWATVTWDNAFAEPGRIPFKVPDKVPWTNVATALSMKFSAVTGRGLSDESLIFLAEKVFRMQNMDFNHMILSWSLFCKELLPQRNFSFWDWFYAVMKLTKEHLKGPWTDGAIMGFIRKSDAEELLTRYATGTFLLRFSDSELGGLTVAWTASNHCETYSLHPFSAKDLSIRNLADRLLDLTYLTKLYPDIDKNQAFGKYYTPTPNIGSSGPNNGYVKPLLVTRVPGLDGSSTNSNPNTPQSHMCYVNSPENCINRKTSSVFSEPMTTLLAFGNDSSDMDFSSNENNLPSVNDVFYQQ</sequence>
<dbReference type="SUPFAM" id="SSF47655">
    <property type="entry name" value="STAT"/>
    <property type="match status" value="1"/>
</dbReference>
<dbReference type="GO" id="GO:0001228">
    <property type="term" value="F:DNA-binding transcription activator activity, RNA polymerase II-specific"/>
    <property type="evidence" value="ECO:0007669"/>
    <property type="project" value="UniProtKB-ARBA"/>
</dbReference>
<gene>
    <name evidence="17" type="primary">LOC112680120</name>
</gene>
<dbReference type="SUPFAM" id="SSF55550">
    <property type="entry name" value="SH2 domain"/>
    <property type="match status" value="1"/>
</dbReference>
<protein>
    <recommendedName>
        <fullName evidence="14">Signal transducer and activator of transcription</fullName>
    </recommendedName>
</protein>
<keyword evidence="16" id="KW-1185">Reference proteome</keyword>
<feature type="domain" description="SH2" evidence="15">
    <location>
        <begin position="466"/>
        <end position="562"/>
    </location>
</feature>
<dbReference type="Pfam" id="PF21354">
    <property type="entry name" value="STAT_linker"/>
    <property type="match status" value="1"/>
</dbReference>
<evidence type="ECO:0000256" key="12">
    <source>
        <dbReference type="ARBA" id="ARBA00064301"/>
    </source>
</evidence>
<evidence type="ECO:0000256" key="1">
    <source>
        <dbReference type="ARBA" id="ARBA00004123"/>
    </source>
</evidence>
<evidence type="ECO:0000256" key="5">
    <source>
        <dbReference type="ARBA" id="ARBA00022553"/>
    </source>
</evidence>
<dbReference type="GO" id="GO:0007166">
    <property type="term" value="P:cell surface receptor signaling pathway"/>
    <property type="evidence" value="ECO:0007669"/>
    <property type="project" value="UniProtKB-ARBA"/>
</dbReference>
<dbReference type="CDD" id="cd09919">
    <property type="entry name" value="SH2_STAT_family"/>
    <property type="match status" value="1"/>
</dbReference>
<organism evidence="16 17">
    <name type="scientific">Sipha flava</name>
    <name type="common">yellow sugarcane aphid</name>
    <dbReference type="NCBI Taxonomy" id="143950"/>
    <lineage>
        <taxon>Eukaryota</taxon>
        <taxon>Metazoa</taxon>
        <taxon>Ecdysozoa</taxon>
        <taxon>Arthropoda</taxon>
        <taxon>Hexapoda</taxon>
        <taxon>Insecta</taxon>
        <taxon>Pterygota</taxon>
        <taxon>Neoptera</taxon>
        <taxon>Paraneoptera</taxon>
        <taxon>Hemiptera</taxon>
        <taxon>Sternorrhyncha</taxon>
        <taxon>Aphidomorpha</taxon>
        <taxon>Aphidoidea</taxon>
        <taxon>Aphididae</taxon>
        <taxon>Sipha</taxon>
    </lineage>
</organism>
<evidence type="ECO:0000256" key="14">
    <source>
        <dbReference type="RuleBase" id="RU046415"/>
    </source>
</evidence>
<evidence type="ECO:0000256" key="6">
    <source>
        <dbReference type="ARBA" id="ARBA00022999"/>
    </source>
</evidence>
<evidence type="ECO:0000256" key="9">
    <source>
        <dbReference type="ARBA" id="ARBA00023159"/>
    </source>
</evidence>
<evidence type="ECO:0000256" key="4">
    <source>
        <dbReference type="ARBA" id="ARBA00022490"/>
    </source>
</evidence>
<dbReference type="InterPro" id="IPR013801">
    <property type="entry name" value="STAT_TF_DNA-bd"/>
</dbReference>
<evidence type="ECO:0000313" key="17">
    <source>
        <dbReference type="RefSeq" id="XP_025405902.1"/>
    </source>
</evidence>
<dbReference type="Pfam" id="PF02864">
    <property type="entry name" value="STAT_bind"/>
    <property type="match status" value="1"/>
</dbReference>
<dbReference type="OrthoDB" id="19300at2759"/>
<name>A0A8B8F6F0_9HEMI</name>
<evidence type="ECO:0000256" key="8">
    <source>
        <dbReference type="ARBA" id="ARBA00023125"/>
    </source>
</evidence>
<comment type="subunit">
    <text evidence="12">Forms a homodimer or a heterodimer with a related family member.</text>
</comment>
<proteinExistence type="inferred from homology"/>
<evidence type="ECO:0000256" key="10">
    <source>
        <dbReference type="ARBA" id="ARBA00023163"/>
    </source>
</evidence>
<dbReference type="InterPro" id="IPR015988">
    <property type="entry name" value="STAT_TF_CC"/>
</dbReference>
<dbReference type="FunFam" id="1.10.238.10:FF:000029">
    <property type="entry name" value="Signal transducer and transcription activator 6"/>
    <property type="match status" value="1"/>
</dbReference>